<name>A0ABC8SK71_9AQUA</name>
<sequence length="101" mass="11496">DLEKMTMEWEEMVFLTNSTEADEASPAPEADDGDMYPNRKAATIIGITKREFVIAVRFSSPNFPTVAFCWICGFLFKIRSANLRQKLILTPRNRSVICAFD</sequence>
<comment type="caution">
    <text evidence="1">The sequence shown here is derived from an EMBL/GenBank/DDBJ whole genome shotgun (WGS) entry which is preliminary data.</text>
</comment>
<evidence type="ECO:0000313" key="2">
    <source>
        <dbReference type="Proteomes" id="UP001642360"/>
    </source>
</evidence>
<reference evidence="1 2" key="1">
    <citation type="submission" date="2024-02" db="EMBL/GenBank/DDBJ databases">
        <authorList>
            <person name="Vignale AGUSTIN F."/>
            <person name="Sosa J E."/>
            <person name="Modenutti C."/>
        </authorList>
    </citation>
    <scope>NUCLEOTIDE SEQUENCE [LARGE SCALE GENOMIC DNA]</scope>
</reference>
<gene>
    <name evidence="1" type="ORF">ILEXP_LOCUS26081</name>
</gene>
<organism evidence="1 2">
    <name type="scientific">Ilex paraguariensis</name>
    <name type="common">yerba mate</name>
    <dbReference type="NCBI Taxonomy" id="185542"/>
    <lineage>
        <taxon>Eukaryota</taxon>
        <taxon>Viridiplantae</taxon>
        <taxon>Streptophyta</taxon>
        <taxon>Embryophyta</taxon>
        <taxon>Tracheophyta</taxon>
        <taxon>Spermatophyta</taxon>
        <taxon>Magnoliopsida</taxon>
        <taxon>eudicotyledons</taxon>
        <taxon>Gunneridae</taxon>
        <taxon>Pentapetalae</taxon>
        <taxon>asterids</taxon>
        <taxon>campanulids</taxon>
        <taxon>Aquifoliales</taxon>
        <taxon>Aquifoliaceae</taxon>
        <taxon>Ilex</taxon>
    </lineage>
</organism>
<keyword evidence="2" id="KW-1185">Reference proteome</keyword>
<dbReference type="EMBL" id="CAUOFW020003014">
    <property type="protein sequence ID" value="CAK9157520.1"/>
    <property type="molecule type" value="Genomic_DNA"/>
</dbReference>
<evidence type="ECO:0000313" key="1">
    <source>
        <dbReference type="EMBL" id="CAK9157520.1"/>
    </source>
</evidence>
<accession>A0ABC8SK71</accession>
<proteinExistence type="predicted"/>
<dbReference type="Proteomes" id="UP001642360">
    <property type="component" value="Unassembled WGS sequence"/>
</dbReference>
<feature type="non-terminal residue" evidence="1">
    <location>
        <position position="1"/>
    </location>
</feature>
<dbReference type="AlphaFoldDB" id="A0ABC8SK71"/>
<protein>
    <submittedName>
        <fullName evidence="1">Uncharacterized protein</fullName>
    </submittedName>
</protein>